<feature type="transmembrane region" description="Helical" evidence="13">
    <location>
        <begin position="103"/>
        <end position="125"/>
    </location>
</feature>
<evidence type="ECO:0000256" key="4">
    <source>
        <dbReference type="ARBA" id="ARBA00022538"/>
    </source>
</evidence>
<keyword evidence="8 13" id="KW-1133">Transmembrane helix</keyword>
<keyword evidence="4" id="KW-0633">Potassium transport</keyword>
<evidence type="ECO:0000256" key="13">
    <source>
        <dbReference type="SAM" id="Phobius"/>
    </source>
</evidence>
<evidence type="ECO:0000256" key="8">
    <source>
        <dbReference type="ARBA" id="ARBA00022989"/>
    </source>
</evidence>
<comment type="caution">
    <text evidence="14">The sequence shown here is derived from an EMBL/GenBank/DDBJ whole genome shotgun (WGS) entry which is preliminary data.</text>
</comment>
<evidence type="ECO:0000256" key="1">
    <source>
        <dbReference type="ARBA" id="ARBA00004141"/>
    </source>
</evidence>
<dbReference type="GO" id="GO:0016020">
    <property type="term" value="C:membrane"/>
    <property type="evidence" value="ECO:0007669"/>
    <property type="project" value="UniProtKB-SubCell"/>
</dbReference>
<comment type="similarity">
    <text evidence="2">Belongs to the TMEM175 family.</text>
</comment>
<accession>A0AAW9JLV4</accession>
<sequence>MQKRKISKKEVDDIRNKMADKWQETQEELPFLTHERLCALNDGVIAIILTIMALEIHLPVDANSYSDFLIDVGIFLTSFFVVANFWYENHLSFATFKRATHKVIIYNFMFLAVLTLIPVLTKWIMLDLSRLAVMNYGVVYLLVVLLQSFIFGTAHKDLAKSENPFLMGLMRLRVVSMISFNLILIALSYFIPRVAMVLYIFLPIYSFLSRGKDKKLNGRKK</sequence>
<keyword evidence="9" id="KW-0406">Ion transport</keyword>
<feature type="transmembrane region" description="Helical" evidence="13">
    <location>
        <begin position="68"/>
        <end position="87"/>
    </location>
</feature>
<evidence type="ECO:0000256" key="5">
    <source>
        <dbReference type="ARBA" id="ARBA00022692"/>
    </source>
</evidence>
<dbReference type="EMBL" id="JAXOGL010000014">
    <property type="protein sequence ID" value="MDZ5598297.1"/>
    <property type="molecule type" value="Genomic_DNA"/>
</dbReference>
<comment type="catalytic activity">
    <reaction evidence="12">
        <text>K(+)(in) = K(+)(out)</text>
        <dbReference type="Rhea" id="RHEA:29463"/>
        <dbReference type="ChEBI" id="CHEBI:29103"/>
    </reaction>
</comment>
<feature type="transmembrane region" description="Helical" evidence="13">
    <location>
        <begin position="131"/>
        <end position="151"/>
    </location>
</feature>
<evidence type="ECO:0000256" key="7">
    <source>
        <dbReference type="ARBA" id="ARBA00022958"/>
    </source>
</evidence>
<dbReference type="GO" id="GO:0015252">
    <property type="term" value="F:proton channel activity"/>
    <property type="evidence" value="ECO:0007669"/>
    <property type="project" value="InterPro"/>
</dbReference>
<keyword evidence="7" id="KW-0630">Potassium</keyword>
<evidence type="ECO:0000256" key="9">
    <source>
        <dbReference type="ARBA" id="ARBA00023065"/>
    </source>
</evidence>
<dbReference type="AlphaFoldDB" id="A0AAW9JLV4"/>
<evidence type="ECO:0000256" key="10">
    <source>
        <dbReference type="ARBA" id="ARBA00023136"/>
    </source>
</evidence>
<evidence type="ECO:0000313" key="15">
    <source>
        <dbReference type="Proteomes" id="UP001290582"/>
    </source>
</evidence>
<evidence type="ECO:0000256" key="12">
    <source>
        <dbReference type="ARBA" id="ARBA00034430"/>
    </source>
</evidence>
<organism evidence="14 15">
    <name type="scientific">Enterococcus cecorum</name>
    <dbReference type="NCBI Taxonomy" id="44008"/>
    <lineage>
        <taxon>Bacteria</taxon>
        <taxon>Bacillati</taxon>
        <taxon>Bacillota</taxon>
        <taxon>Bacilli</taxon>
        <taxon>Lactobacillales</taxon>
        <taxon>Enterococcaceae</taxon>
        <taxon>Enterococcus</taxon>
    </lineage>
</organism>
<gene>
    <name evidence="14" type="ORF">U1294_08715</name>
</gene>
<dbReference type="RefSeq" id="WP_322378683.1">
    <property type="nucleotide sequence ID" value="NZ_JAXOGH010000008.1"/>
</dbReference>
<keyword evidence="5 13" id="KW-0812">Transmembrane</keyword>
<comment type="subcellular location">
    <subcellularLocation>
        <location evidence="1">Membrane</location>
        <topology evidence="1">Multi-pass membrane protein</topology>
    </subcellularLocation>
</comment>
<feature type="transmembrane region" description="Helical" evidence="13">
    <location>
        <begin position="37"/>
        <end position="56"/>
    </location>
</feature>
<protein>
    <submittedName>
        <fullName evidence="14">TMEM175 family protein</fullName>
    </submittedName>
</protein>
<dbReference type="InterPro" id="IPR010617">
    <property type="entry name" value="TMEM175-like"/>
</dbReference>
<dbReference type="Pfam" id="PF06736">
    <property type="entry name" value="TMEM175"/>
    <property type="match status" value="1"/>
</dbReference>
<keyword evidence="11" id="KW-0407">Ion channel</keyword>
<evidence type="ECO:0000256" key="11">
    <source>
        <dbReference type="ARBA" id="ARBA00023303"/>
    </source>
</evidence>
<evidence type="ECO:0000256" key="2">
    <source>
        <dbReference type="ARBA" id="ARBA00006920"/>
    </source>
</evidence>
<keyword evidence="6" id="KW-0631">Potassium channel</keyword>
<evidence type="ECO:0000313" key="14">
    <source>
        <dbReference type="EMBL" id="MDZ5598297.1"/>
    </source>
</evidence>
<keyword evidence="10 13" id="KW-0472">Membrane</keyword>
<dbReference type="GO" id="GO:0005267">
    <property type="term" value="F:potassium channel activity"/>
    <property type="evidence" value="ECO:0007669"/>
    <property type="project" value="UniProtKB-KW"/>
</dbReference>
<proteinExistence type="inferred from homology"/>
<keyword evidence="3" id="KW-0813">Transport</keyword>
<reference evidence="14" key="1">
    <citation type="submission" date="2023-12" db="EMBL/GenBank/DDBJ databases">
        <title>Molecular genomic analyses of Enterococcus cecorum from sepsis oubreaks in broilers.</title>
        <authorList>
            <person name="Rhoads D."/>
            <person name="Alrubaye A."/>
        </authorList>
    </citation>
    <scope>NUCLEOTIDE SEQUENCE</scope>
    <source>
        <strain evidence="14">1755</strain>
    </source>
</reference>
<name>A0AAW9JLV4_9ENTE</name>
<dbReference type="Proteomes" id="UP001290582">
    <property type="component" value="Unassembled WGS sequence"/>
</dbReference>
<evidence type="ECO:0000256" key="6">
    <source>
        <dbReference type="ARBA" id="ARBA00022826"/>
    </source>
</evidence>
<evidence type="ECO:0000256" key="3">
    <source>
        <dbReference type="ARBA" id="ARBA00022448"/>
    </source>
</evidence>